<evidence type="ECO:0000313" key="5">
    <source>
        <dbReference type="Proteomes" id="UP001597371"/>
    </source>
</evidence>
<dbReference type="InterPro" id="IPR031304">
    <property type="entry name" value="SLT_2"/>
</dbReference>
<accession>A0ABW5CJF7</accession>
<feature type="domain" description="Peptidoglycan binding-like" evidence="2">
    <location>
        <begin position="342"/>
        <end position="396"/>
    </location>
</feature>
<evidence type="ECO:0000259" key="2">
    <source>
        <dbReference type="Pfam" id="PF01471"/>
    </source>
</evidence>
<dbReference type="NCBIfam" id="TIGR02283">
    <property type="entry name" value="MltB_2"/>
    <property type="match status" value="1"/>
</dbReference>
<name>A0ABW5CJF7_9HYPH</name>
<dbReference type="RefSeq" id="WP_209736984.1">
    <property type="nucleotide sequence ID" value="NZ_CP072611.1"/>
</dbReference>
<dbReference type="Proteomes" id="UP001597371">
    <property type="component" value="Unassembled WGS sequence"/>
</dbReference>
<dbReference type="Gene3D" id="1.10.530.10">
    <property type="match status" value="1"/>
</dbReference>
<dbReference type="PANTHER" id="PTHR30163:SF8">
    <property type="entry name" value="LYTIC MUREIN TRANSGLYCOSYLASE"/>
    <property type="match status" value="1"/>
</dbReference>
<feature type="domain" description="Transglycosylase SLT" evidence="3">
    <location>
        <begin position="31"/>
        <end position="321"/>
    </location>
</feature>
<proteinExistence type="predicted"/>
<dbReference type="Pfam" id="PF13406">
    <property type="entry name" value="SLT_2"/>
    <property type="match status" value="1"/>
</dbReference>
<gene>
    <name evidence="4" type="ORF">ACFSKQ_07860</name>
</gene>
<organism evidence="4 5">
    <name type="scientific">Aureimonas populi</name>
    <dbReference type="NCBI Taxonomy" id="1701758"/>
    <lineage>
        <taxon>Bacteria</taxon>
        <taxon>Pseudomonadati</taxon>
        <taxon>Pseudomonadota</taxon>
        <taxon>Alphaproteobacteria</taxon>
        <taxon>Hyphomicrobiales</taxon>
        <taxon>Aurantimonadaceae</taxon>
        <taxon>Aureimonas</taxon>
    </lineage>
</organism>
<dbReference type="InterPro" id="IPR036366">
    <property type="entry name" value="PGBDSf"/>
</dbReference>
<dbReference type="Gene3D" id="1.10.101.10">
    <property type="entry name" value="PGBD-like superfamily/PGBD"/>
    <property type="match status" value="1"/>
</dbReference>
<dbReference type="Gene3D" id="1.10.8.350">
    <property type="entry name" value="Bacterial muramidase"/>
    <property type="match status" value="1"/>
</dbReference>
<dbReference type="InterPro" id="IPR043426">
    <property type="entry name" value="MltB-like"/>
</dbReference>
<dbReference type="SUPFAM" id="SSF53955">
    <property type="entry name" value="Lysozyme-like"/>
    <property type="match status" value="1"/>
</dbReference>
<sequence length="397" mass="43444">MKPAGMLAAAAILLTGTAGAFAQGAQCGGDFGQFVEGVRAEAIAQGMSQDAVRRATTGLRIDQRVLQRDRAQGVFQQAWLTFADRMISQNRLDRGRQELQRNADLFRRIEAETGVPGAVLTAFWGLETDFGGFLGDFETLPALATLAHDCRRPELFRPHLIAAIRLVDLGYLEPSQMRGAWAGELGQTQLLPEDYIRFGTDADNNGRIDLIRDRADALFTTGKFIQNLGWRRGEPWIEEVRLPQNFPLERAAVYSREPRSAFAELGVTKADGSALERDNLPSSIVLPQGAGGPAFLTFPNFDIYIEWNNSLIYTLSAAYFATRLDGAPRVTAGNPRPGLDADQMVRLQQRLQARGHDVGKIDGILGAGTRAAVRTEQLRLGLPADAWPTAELLAALN</sequence>
<dbReference type="InterPro" id="IPR011970">
    <property type="entry name" value="MltB_2"/>
</dbReference>
<keyword evidence="1" id="KW-0732">Signal</keyword>
<dbReference type="EMBL" id="JBHUIJ010000008">
    <property type="protein sequence ID" value="MFD2237379.1"/>
    <property type="molecule type" value="Genomic_DNA"/>
</dbReference>
<dbReference type="SUPFAM" id="SSF47090">
    <property type="entry name" value="PGBD-like"/>
    <property type="match status" value="1"/>
</dbReference>
<evidence type="ECO:0000256" key="1">
    <source>
        <dbReference type="SAM" id="SignalP"/>
    </source>
</evidence>
<dbReference type="InterPro" id="IPR036365">
    <property type="entry name" value="PGBD-like_sf"/>
</dbReference>
<evidence type="ECO:0000313" key="4">
    <source>
        <dbReference type="EMBL" id="MFD2237379.1"/>
    </source>
</evidence>
<reference evidence="5" key="1">
    <citation type="journal article" date="2019" name="Int. J. Syst. Evol. Microbiol.">
        <title>The Global Catalogue of Microorganisms (GCM) 10K type strain sequencing project: providing services to taxonomists for standard genome sequencing and annotation.</title>
        <authorList>
            <consortium name="The Broad Institute Genomics Platform"/>
            <consortium name="The Broad Institute Genome Sequencing Center for Infectious Disease"/>
            <person name="Wu L."/>
            <person name="Ma J."/>
        </authorList>
    </citation>
    <scope>NUCLEOTIDE SEQUENCE [LARGE SCALE GENOMIC DNA]</scope>
    <source>
        <strain evidence="5">ZS-35-S2</strain>
    </source>
</reference>
<protein>
    <submittedName>
        <fullName evidence="4">Lytic murein transglycosylase</fullName>
    </submittedName>
</protein>
<evidence type="ECO:0000259" key="3">
    <source>
        <dbReference type="Pfam" id="PF13406"/>
    </source>
</evidence>
<keyword evidence="5" id="KW-1185">Reference proteome</keyword>
<dbReference type="InterPro" id="IPR002477">
    <property type="entry name" value="Peptidoglycan-bd-like"/>
</dbReference>
<dbReference type="Pfam" id="PF01471">
    <property type="entry name" value="PG_binding_1"/>
    <property type="match status" value="1"/>
</dbReference>
<feature type="signal peptide" evidence="1">
    <location>
        <begin position="1"/>
        <end position="22"/>
    </location>
</feature>
<feature type="chain" id="PRO_5045379745" evidence="1">
    <location>
        <begin position="23"/>
        <end position="397"/>
    </location>
</feature>
<dbReference type="PANTHER" id="PTHR30163">
    <property type="entry name" value="MEMBRANE-BOUND LYTIC MUREIN TRANSGLYCOSYLASE B"/>
    <property type="match status" value="1"/>
</dbReference>
<comment type="caution">
    <text evidence="4">The sequence shown here is derived from an EMBL/GenBank/DDBJ whole genome shotgun (WGS) entry which is preliminary data.</text>
</comment>
<dbReference type="InterPro" id="IPR023346">
    <property type="entry name" value="Lysozyme-like_dom_sf"/>
</dbReference>